<dbReference type="Proteomes" id="UP000014923">
    <property type="component" value="Unassembled WGS sequence"/>
</dbReference>
<reference evidence="2" key="1">
    <citation type="submission" date="2013-03" db="EMBL/GenBank/DDBJ databases">
        <title>Draft genome sequence of the hydrogen-ethanol-producing anaerobic alkalithermophilic Caloramator celere.</title>
        <authorList>
            <person name="Ciranna A."/>
            <person name="Larjo A."/>
            <person name="Kivisto A."/>
            <person name="Santala V."/>
            <person name="Roos C."/>
            <person name="Karp M."/>
        </authorList>
    </citation>
    <scope>NUCLEOTIDE SEQUENCE [LARGE SCALE GENOMIC DNA]</scope>
    <source>
        <strain evidence="2">DSM 8682</strain>
    </source>
</reference>
<dbReference type="AlphaFoldDB" id="R7RP73"/>
<comment type="caution">
    <text evidence="2">The sequence shown here is derived from an EMBL/GenBank/DDBJ whole genome shotgun (WGS) entry which is preliminary data.</text>
</comment>
<evidence type="ECO:0000313" key="2">
    <source>
        <dbReference type="EMBL" id="CDF57113.1"/>
    </source>
</evidence>
<organism evidence="2 3">
    <name type="scientific">Thermobrachium celere DSM 8682</name>
    <dbReference type="NCBI Taxonomy" id="941824"/>
    <lineage>
        <taxon>Bacteria</taxon>
        <taxon>Bacillati</taxon>
        <taxon>Bacillota</taxon>
        <taxon>Clostridia</taxon>
        <taxon>Eubacteriales</taxon>
        <taxon>Clostridiaceae</taxon>
        <taxon>Thermobrachium</taxon>
    </lineage>
</organism>
<dbReference type="SUPFAM" id="SSF64153">
    <property type="entry name" value="YjeF N-terminal domain-like"/>
    <property type="match status" value="1"/>
</dbReference>
<dbReference type="InterPro" id="IPR004443">
    <property type="entry name" value="YjeF_N_dom"/>
</dbReference>
<accession>R7RP73</accession>
<dbReference type="InterPro" id="IPR036652">
    <property type="entry name" value="YjeF_N_dom_sf"/>
</dbReference>
<dbReference type="Pfam" id="PF03853">
    <property type="entry name" value="YjeF_N"/>
    <property type="match status" value="1"/>
</dbReference>
<keyword evidence="3" id="KW-1185">Reference proteome</keyword>
<dbReference type="EMBL" id="CAVN010000014">
    <property type="protein sequence ID" value="CDF57113.1"/>
    <property type="molecule type" value="Genomic_DNA"/>
</dbReference>
<gene>
    <name evidence="2" type="ORF">TCEL_00007</name>
</gene>
<dbReference type="HOGENOM" id="CLU_2995184_0_0_9"/>
<sequence>MENAAWAVFKRIKERDAKRITVVCGIGNNGGDGFALSRLLYINGYEVNVYLFGDESK</sequence>
<evidence type="ECO:0000259" key="1">
    <source>
        <dbReference type="PROSITE" id="PS51385"/>
    </source>
</evidence>
<proteinExistence type="predicted"/>
<evidence type="ECO:0000313" key="3">
    <source>
        <dbReference type="Proteomes" id="UP000014923"/>
    </source>
</evidence>
<dbReference type="PROSITE" id="PS51385">
    <property type="entry name" value="YJEF_N"/>
    <property type="match status" value="1"/>
</dbReference>
<protein>
    <submittedName>
        <fullName evidence="2">NAD(P)HX epimerase / NAD(P)HX dehydratase</fullName>
    </submittedName>
</protein>
<dbReference type="Gene3D" id="3.40.50.10260">
    <property type="entry name" value="YjeF N-terminal domain"/>
    <property type="match status" value="1"/>
</dbReference>
<dbReference type="eggNOG" id="COG0062">
    <property type="taxonomic scope" value="Bacteria"/>
</dbReference>
<name>R7RP73_9CLOT</name>
<feature type="domain" description="YjeF N-terminal" evidence="1">
    <location>
        <begin position="1"/>
        <end position="57"/>
    </location>
</feature>
<dbReference type="RefSeq" id="WP_018655913.1">
    <property type="nucleotide sequence ID" value="NZ_HF951990.1"/>
</dbReference>